<evidence type="ECO:0000313" key="3">
    <source>
        <dbReference type="EMBL" id="GAA1789680.1"/>
    </source>
</evidence>
<evidence type="ECO:0000259" key="1">
    <source>
        <dbReference type="Pfam" id="PF10646"/>
    </source>
</evidence>
<organism evidence="3 4">
    <name type="scientific">Nostocoides veronense</name>
    <dbReference type="NCBI Taxonomy" id="330836"/>
    <lineage>
        <taxon>Bacteria</taxon>
        <taxon>Bacillati</taxon>
        <taxon>Actinomycetota</taxon>
        <taxon>Actinomycetes</taxon>
        <taxon>Micrococcales</taxon>
        <taxon>Intrasporangiaceae</taxon>
        <taxon>Nostocoides</taxon>
    </lineage>
</organism>
<name>A0ABN2LIR3_9MICO</name>
<protein>
    <submittedName>
        <fullName evidence="3">LpqB family beta-propeller domain-containing protein</fullName>
    </submittedName>
</protein>
<accession>A0ABN2LIR3</accession>
<dbReference type="InterPro" id="IPR059026">
    <property type="entry name" value="LpqB_N"/>
</dbReference>
<evidence type="ECO:0000313" key="4">
    <source>
        <dbReference type="Proteomes" id="UP001499938"/>
    </source>
</evidence>
<dbReference type="InterPro" id="IPR019606">
    <property type="entry name" value="GerMN"/>
</dbReference>
<dbReference type="Pfam" id="PF25976">
    <property type="entry name" value="LpqB_N"/>
    <property type="match status" value="1"/>
</dbReference>
<dbReference type="Pfam" id="PF10646">
    <property type="entry name" value="Germane"/>
    <property type="match status" value="1"/>
</dbReference>
<dbReference type="Proteomes" id="UP001499938">
    <property type="component" value="Unassembled WGS sequence"/>
</dbReference>
<feature type="domain" description="GerMN" evidence="1">
    <location>
        <begin position="179"/>
        <end position="278"/>
    </location>
</feature>
<proteinExistence type="predicted"/>
<comment type="caution">
    <text evidence="3">The sequence shown here is derived from an EMBL/GenBank/DDBJ whole genome shotgun (WGS) entry which is preliminary data.</text>
</comment>
<feature type="domain" description="Lipoprotein LpqB N-terminal" evidence="2">
    <location>
        <begin position="40"/>
        <end position="160"/>
    </location>
</feature>
<keyword evidence="4" id="KW-1185">Reference proteome</keyword>
<dbReference type="EMBL" id="BAAAPO010000021">
    <property type="protein sequence ID" value="GAA1789680.1"/>
    <property type="molecule type" value="Genomic_DNA"/>
</dbReference>
<gene>
    <name evidence="3" type="ORF">GCM10009811_13280</name>
</gene>
<evidence type="ECO:0000259" key="2">
    <source>
        <dbReference type="Pfam" id="PF25976"/>
    </source>
</evidence>
<sequence>MAGGSLALGGCVGLHPDPAISPGLTVGADSQDRVVYVPPGPQENSTAEAIIRGFVRANASSGEGITVARSYLTRTLAASWNPDARIDVVSTTDGELRQVKPGVFELTSTLLGQVGDDGRYVPATVGKTSTLRLEVTSEGGQWRISSLPEGVGRWLSRGAFNQLMSAVPLHYASLADPDVLIPDVRWFVSDQLASRLTRAQLGPIPSYLVGAVRTDLANLHLVVDAVPVRAGVASVDFAAARVSPDPRARRGMWGQLVATLTAAPNVSAVDVTVEGAALDVDGVSPPVARSSELGFRESVDPIVTQPLLRVGQGVYSVDPARFGQPGLDLVVEQSPVFPPITEQFTDLALAATGKELAAVAQGELARFRASEVASVPNFGTHLTGPAYDQRGWLFVGGRAGEKAETGAIWAVDTGVWPPTAAGGQARRISVPWLADRRPVAVAISADGARAAVVSTDAEDAHVRLDVVGVVRDEAGAPTGLSAMPIRLAPSLQRIRDVVWIDSTELAVLAATTAKDPVVPQLVTLGQQVQALPEVADARHISTLGGERRLVVTAPDGVFLRAGGTWQRVGVGEDIVVAGR</sequence>
<reference evidence="3 4" key="1">
    <citation type="journal article" date="2019" name="Int. J. Syst. Evol. Microbiol.">
        <title>The Global Catalogue of Microorganisms (GCM) 10K type strain sequencing project: providing services to taxonomists for standard genome sequencing and annotation.</title>
        <authorList>
            <consortium name="The Broad Institute Genomics Platform"/>
            <consortium name="The Broad Institute Genome Sequencing Center for Infectious Disease"/>
            <person name="Wu L."/>
            <person name="Ma J."/>
        </authorList>
    </citation>
    <scope>NUCLEOTIDE SEQUENCE [LARGE SCALE GENOMIC DNA]</scope>
    <source>
        <strain evidence="3 4">JCM 15592</strain>
    </source>
</reference>